<feature type="region of interest" description="Disordered" evidence="1">
    <location>
        <begin position="152"/>
        <end position="198"/>
    </location>
</feature>
<feature type="non-terminal residue" evidence="2">
    <location>
        <position position="1"/>
    </location>
</feature>
<dbReference type="EMBL" id="MU167420">
    <property type="protein sequence ID" value="KAG0140776.1"/>
    <property type="molecule type" value="Genomic_DNA"/>
</dbReference>
<feature type="non-terminal residue" evidence="2">
    <location>
        <position position="198"/>
    </location>
</feature>
<comment type="caution">
    <text evidence="2">The sequence shown here is derived from an EMBL/GenBank/DDBJ whole genome shotgun (WGS) entry which is preliminary data.</text>
</comment>
<organism evidence="2 3">
    <name type="scientific">Cronartium quercuum f. sp. fusiforme G11</name>
    <dbReference type="NCBI Taxonomy" id="708437"/>
    <lineage>
        <taxon>Eukaryota</taxon>
        <taxon>Fungi</taxon>
        <taxon>Dikarya</taxon>
        <taxon>Basidiomycota</taxon>
        <taxon>Pucciniomycotina</taxon>
        <taxon>Pucciniomycetes</taxon>
        <taxon>Pucciniales</taxon>
        <taxon>Coleosporiaceae</taxon>
        <taxon>Cronartium</taxon>
    </lineage>
</organism>
<feature type="compositionally biased region" description="Acidic residues" evidence="1">
    <location>
        <begin position="174"/>
        <end position="198"/>
    </location>
</feature>
<sequence>YLKILHKIDTHSDDEYNPKRDMYIVKTLPFRSAKAGQFMQRVDDHMIKSKQLARRPDQKRTRLRPLRPRPLVFTKPPKGLPLDFYDVDWFNEALSNSQKQDIADIHLVMFLPDATHSLLGKAHPDKKLSDKKFTHKYWDEATKDYSMEHTVVDVESKDDNEQSDFDSYKGSSIDLDDTDGEGDNDDDQNLVYEEEDDE</sequence>
<keyword evidence="3" id="KW-1185">Reference proteome</keyword>
<name>A0A9P6NBM3_9BASI</name>
<dbReference type="OrthoDB" id="10517914at2759"/>
<proteinExistence type="predicted"/>
<evidence type="ECO:0000313" key="3">
    <source>
        <dbReference type="Proteomes" id="UP000886653"/>
    </source>
</evidence>
<gene>
    <name evidence="2" type="ORF">CROQUDRAFT_10082</name>
</gene>
<evidence type="ECO:0000313" key="2">
    <source>
        <dbReference type="EMBL" id="KAG0140776.1"/>
    </source>
</evidence>
<dbReference type="AlphaFoldDB" id="A0A9P6NBM3"/>
<dbReference type="Proteomes" id="UP000886653">
    <property type="component" value="Unassembled WGS sequence"/>
</dbReference>
<reference evidence="2" key="1">
    <citation type="submission" date="2013-11" db="EMBL/GenBank/DDBJ databases">
        <title>Genome sequence of the fusiform rust pathogen reveals effectors for host alternation and coevolution with pine.</title>
        <authorList>
            <consortium name="DOE Joint Genome Institute"/>
            <person name="Smith K."/>
            <person name="Pendleton A."/>
            <person name="Kubisiak T."/>
            <person name="Anderson C."/>
            <person name="Salamov A."/>
            <person name="Aerts A."/>
            <person name="Riley R."/>
            <person name="Clum A."/>
            <person name="Lindquist E."/>
            <person name="Ence D."/>
            <person name="Campbell M."/>
            <person name="Kronenberg Z."/>
            <person name="Feau N."/>
            <person name="Dhillon B."/>
            <person name="Hamelin R."/>
            <person name="Burleigh J."/>
            <person name="Smith J."/>
            <person name="Yandell M."/>
            <person name="Nelson C."/>
            <person name="Grigoriev I."/>
            <person name="Davis J."/>
        </authorList>
    </citation>
    <scope>NUCLEOTIDE SEQUENCE</scope>
    <source>
        <strain evidence="2">G11</strain>
    </source>
</reference>
<accession>A0A9P6NBM3</accession>
<protein>
    <submittedName>
        <fullName evidence="2">Uncharacterized protein</fullName>
    </submittedName>
</protein>
<evidence type="ECO:0000256" key="1">
    <source>
        <dbReference type="SAM" id="MobiDB-lite"/>
    </source>
</evidence>